<dbReference type="InterPro" id="IPR050367">
    <property type="entry name" value="APC_superfamily"/>
</dbReference>
<dbReference type="PANTHER" id="PTHR42770">
    <property type="entry name" value="AMINO ACID TRANSPORTER-RELATED"/>
    <property type="match status" value="1"/>
</dbReference>
<feature type="non-terminal residue" evidence="7">
    <location>
        <position position="1"/>
    </location>
</feature>
<dbReference type="GO" id="GO:0022857">
    <property type="term" value="F:transmembrane transporter activity"/>
    <property type="evidence" value="ECO:0007669"/>
    <property type="project" value="InterPro"/>
</dbReference>
<keyword evidence="2" id="KW-1003">Cell membrane</keyword>
<name>A0A941EYA4_9ACTN</name>
<protein>
    <submittedName>
        <fullName evidence="7">APC family permease</fullName>
    </submittedName>
</protein>
<dbReference type="PANTHER" id="PTHR42770:SF7">
    <property type="entry name" value="MEMBRANE PROTEIN"/>
    <property type="match status" value="1"/>
</dbReference>
<dbReference type="Pfam" id="PF13520">
    <property type="entry name" value="AA_permease_2"/>
    <property type="match status" value="1"/>
</dbReference>
<dbReference type="PIRSF" id="PIRSF006060">
    <property type="entry name" value="AA_transporter"/>
    <property type="match status" value="1"/>
</dbReference>
<dbReference type="InterPro" id="IPR002293">
    <property type="entry name" value="AA/rel_permease1"/>
</dbReference>
<sequence>VPTHARLRGGSLGMLDIAAATMANIGPAMSFYFGFGFLALTAGVASPLTILAAGVAVALLGNTLAQFSRAHPSAGGFITFVGKSFGPTSAVSTALLAGLGYIIAMSSVIAISGGFLEILLEHYISGFHVPWIIWTLILTAFAVALMVRGVAVSTKIAGLFFGIEMTVLVLVSIVAIAKHSAHLSLSPFEPKNITHGFSGLSAGFPLAVYLFIGWENSAALAEETANPRRNVGRAVFTSVGVMVASYLLFSYATVTGFGYNVTNLGDAAIPFISVAQGTVGALVFLAYLAGLTSTLGALIAGVNSQARLIFNAGREGLLPSFIGHVHPTRRTPTKAIVVFVAISMLIIGGWGLGHLAGHSGGSMDAVTFFAESSTMGTILVLLVYLASNLALPFYYHRYLPEQFHLVKHAVLPLLGAAVIIVPLYYLSKPGQAAPYSWYPYLALGALVLSVVYAVILVRRDPGLGERVGSIVADAEEGGETAG</sequence>
<feature type="transmembrane region" description="Helical" evidence="6">
    <location>
        <begin position="279"/>
        <end position="302"/>
    </location>
</feature>
<keyword evidence="3 6" id="KW-0812">Transmembrane</keyword>
<dbReference type="EMBL" id="JAGSOG010000463">
    <property type="protein sequence ID" value="MBR7839491.1"/>
    <property type="molecule type" value="Genomic_DNA"/>
</dbReference>
<feature type="transmembrane region" description="Helical" evidence="6">
    <location>
        <begin position="159"/>
        <end position="177"/>
    </location>
</feature>
<comment type="subcellular location">
    <subcellularLocation>
        <location evidence="1">Cell membrane</location>
        <topology evidence="1">Multi-pass membrane protein</topology>
    </subcellularLocation>
</comment>
<evidence type="ECO:0000313" key="7">
    <source>
        <dbReference type="EMBL" id="MBR7839491.1"/>
    </source>
</evidence>
<evidence type="ECO:0000256" key="6">
    <source>
        <dbReference type="SAM" id="Phobius"/>
    </source>
</evidence>
<feature type="transmembrane region" description="Helical" evidence="6">
    <location>
        <begin position="235"/>
        <end position="259"/>
    </location>
</feature>
<feature type="transmembrane region" description="Helical" evidence="6">
    <location>
        <begin position="437"/>
        <end position="457"/>
    </location>
</feature>
<feature type="transmembrane region" description="Helical" evidence="6">
    <location>
        <begin position="373"/>
        <end position="393"/>
    </location>
</feature>
<keyword evidence="8" id="KW-1185">Reference proteome</keyword>
<dbReference type="GO" id="GO:0005886">
    <property type="term" value="C:plasma membrane"/>
    <property type="evidence" value="ECO:0007669"/>
    <property type="project" value="UniProtKB-SubCell"/>
</dbReference>
<evidence type="ECO:0000256" key="4">
    <source>
        <dbReference type="ARBA" id="ARBA00022989"/>
    </source>
</evidence>
<evidence type="ECO:0000256" key="2">
    <source>
        <dbReference type="ARBA" id="ARBA00022475"/>
    </source>
</evidence>
<dbReference type="Gene3D" id="1.20.1740.10">
    <property type="entry name" value="Amino acid/polyamine transporter I"/>
    <property type="match status" value="1"/>
</dbReference>
<feature type="transmembrane region" description="Helical" evidence="6">
    <location>
        <begin position="197"/>
        <end position="214"/>
    </location>
</feature>
<organism evidence="7 8">
    <name type="scientific">Actinospica durhamensis</name>
    <dbReference type="NCBI Taxonomy" id="1508375"/>
    <lineage>
        <taxon>Bacteria</taxon>
        <taxon>Bacillati</taxon>
        <taxon>Actinomycetota</taxon>
        <taxon>Actinomycetes</taxon>
        <taxon>Catenulisporales</taxon>
        <taxon>Actinospicaceae</taxon>
        <taxon>Actinospica</taxon>
    </lineage>
</organism>
<gene>
    <name evidence="7" type="ORF">KDL01_39915</name>
</gene>
<evidence type="ECO:0000256" key="5">
    <source>
        <dbReference type="ARBA" id="ARBA00023136"/>
    </source>
</evidence>
<comment type="caution">
    <text evidence="7">The sequence shown here is derived from an EMBL/GenBank/DDBJ whole genome shotgun (WGS) entry which is preliminary data.</text>
</comment>
<evidence type="ECO:0000313" key="8">
    <source>
        <dbReference type="Proteomes" id="UP000675781"/>
    </source>
</evidence>
<feature type="transmembrane region" description="Helical" evidence="6">
    <location>
        <begin position="405"/>
        <end position="425"/>
    </location>
</feature>
<proteinExistence type="predicted"/>
<keyword evidence="4 6" id="KW-1133">Transmembrane helix</keyword>
<dbReference type="Proteomes" id="UP000675781">
    <property type="component" value="Unassembled WGS sequence"/>
</dbReference>
<reference evidence="7" key="1">
    <citation type="submission" date="2021-04" db="EMBL/GenBank/DDBJ databases">
        <title>Genome based classification of Actinospica acidithermotolerans sp. nov., an actinobacterium isolated from an Indonesian hot spring.</title>
        <authorList>
            <person name="Kusuma A.B."/>
            <person name="Putra K.E."/>
            <person name="Nafisah S."/>
            <person name="Loh J."/>
            <person name="Nouioui I."/>
            <person name="Goodfellow M."/>
        </authorList>
    </citation>
    <scope>NUCLEOTIDE SEQUENCE</scope>
    <source>
        <strain evidence="7">CSCA 57</strain>
    </source>
</reference>
<accession>A0A941EYA4</accession>
<feature type="transmembrane region" description="Helical" evidence="6">
    <location>
        <begin position="335"/>
        <end position="353"/>
    </location>
</feature>
<feature type="transmembrane region" description="Helical" evidence="6">
    <location>
        <begin position="31"/>
        <end position="60"/>
    </location>
</feature>
<dbReference type="AlphaFoldDB" id="A0A941EYA4"/>
<evidence type="ECO:0000256" key="1">
    <source>
        <dbReference type="ARBA" id="ARBA00004651"/>
    </source>
</evidence>
<keyword evidence="5 6" id="KW-0472">Membrane</keyword>
<evidence type="ECO:0000256" key="3">
    <source>
        <dbReference type="ARBA" id="ARBA00022692"/>
    </source>
</evidence>
<feature type="transmembrane region" description="Helical" evidence="6">
    <location>
        <begin position="93"/>
        <end position="116"/>
    </location>
</feature>
<feature type="transmembrane region" description="Helical" evidence="6">
    <location>
        <begin position="128"/>
        <end position="147"/>
    </location>
</feature>